<dbReference type="SMART" id="SM00479">
    <property type="entry name" value="EXOIII"/>
    <property type="match status" value="1"/>
</dbReference>
<keyword evidence="5" id="KW-0269">Exonuclease</keyword>
<feature type="region of interest" description="Disordered" evidence="7">
    <location>
        <begin position="161"/>
        <end position="190"/>
    </location>
</feature>
<dbReference type="GO" id="GO:0003676">
    <property type="term" value="F:nucleic acid binding"/>
    <property type="evidence" value="ECO:0007669"/>
    <property type="project" value="InterPro"/>
</dbReference>
<evidence type="ECO:0000313" key="10">
    <source>
        <dbReference type="Proteomes" id="UP000620124"/>
    </source>
</evidence>
<dbReference type="GO" id="GO:0005634">
    <property type="term" value="C:nucleus"/>
    <property type="evidence" value="ECO:0007669"/>
    <property type="project" value="UniProtKB-SubCell"/>
</dbReference>
<dbReference type="AlphaFoldDB" id="A0A8H6YG47"/>
<dbReference type="Proteomes" id="UP000620124">
    <property type="component" value="Unassembled WGS sequence"/>
</dbReference>
<dbReference type="InterPro" id="IPR013520">
    <property type="entry name" value="Ribonucl_H"/>
</dbReference>
<gene>
    <name evidence="9" type="ORF">MVEN_00838600</name>
</gene>
<evidence type="ECO:0000313" key="9">
    <source>
        <dbReference type="EMBL" id="KAF7357922.1"/>
    </source>
</evidence>
<feature type="compositionally biased region" description="Basic and acidic residues" evidence="7">
    <location>
        <begin position="169"/>
        <end position="182"/>
    </location>
</feature>
<reference evidence="9" key="1">
    <citation type="submission" date="2020-05" db="EMBL/GenBank/DDBJ databases">
        <title>Mycena genomes resolve the evolution of fungal bioluminescence.</title>
        <authorList>
            <person name="Tsai I.J."/>
        </authorList>
    </citation>
    <scope>NUCLEOTIDE SEQUENCE</scope>
    <source>
        <strain evidence="9">CCC161011</strain>
    </source>
</reference>
<evidence type="ECO:0000259" key="8">
    <source>
        <dbReference type="SMART" id="SM00479"/>
    </source>
</evidence>
<comment type="caution">
    <text evidence="9">The sequence shown here is derived from an EMBL/GenBank/DDBJ whole genome shotgun (WGS) entry which is preliminary data.</text>
</comment>
<keyword evidence="4" id="KW-0378">Hydrolase</keyword>
<dbReference type="PANTHER" id="PTHR12801">
    <property type="entry name" value="RNA EXONUCLEASE REXO1 / RECO3 FAMILY MEMBER-RELATED"/>
    <property type="match status" value="1"/>
</dbReference>
<keyword evidence="10" id="KW-1185">Reference proteome</keyword>
<keyword evidence="6" id="KW-0539">Nucleus</keyword>
<dbReference type="InterPro" id="IPR034922">
    <property type="entry name" value="REX1-like_exo"/>
</dbReference>
<feature type="region of interest" description="Disordered" evidence="7">
    <location>
        <begin position="1"/>
        <end position="59"/>
    </location>
</feature>
<dbReference type="InterPro" id="IPR012337">
    <property type="entry name" value="RNaseH-like_sf"/>
</dbReference>
<comment type="subcellular location">
    <subcellularLocation>
        <location evidence="1">Nucleus</location>
    </subcellularLocation>
</comment>
<accession>A0A8H6YG47</accession>
<evidence type="ECO:0000256" key="3">
    <source>
        <dbReference type="ARBA" id="ARBA00022722"/>
    </source>
</evidence>
<dbReference type="SUPFAM" id="SSF53098">
    <property type="entry name" value="Ribonuclease H-like"/>
    <property type="match status" value="1"/>
</dbReference>
<dbReference type="OrthoDB" id="206335at2759"/>
<organism evidence="9 10">
    <name type="scientific">Mycena venus</name>
    <dbReference type="NCBI Taxonomy" id="2733690"/>
    <lineage>
        <taxon>Eukaryota</taxon>
        <taxon>Fungi</taxon>
        <taxon>Dikarya</taxon>
        <taxon>Basidiomycota</taxon>
        <taxon>Agaricomycotina</taxon>
        <taxon>Agaricomycetes</taxon>
        <taxon>Agaricomycetidae</taxon>
        <taxon>Agaricales</taxon>
        <taxon>Marasmiineae</taxon>
        <taxon>Mycenaceae</taxon>
        <taxon>Mycena</taxon>
    </lineage>
</organism>
<dbReference type="GO" id="GO:0004527">
    <property type="term" value="F:exonuclease activity"/>
    <property type="evidence" value="ECO:0007669"/>
    <property type="project" value="UniProtKB-KW"/>
</dbReference>
<dbReference type="CDD" id="cd06145">
    <property type="entry name" value="REX1_like"/>
    <property type="match status" value="1"/>
</dbReference>
<evidence type="ECO:0000256" key="4">
    <source>
        <dbReference type="ARBA" id="ARBA00022801"/>
    </source>
</evidence>
<evidence type="ECO:0000256" key="2">
    <source>
        <dbReference type="ARBA" id="ARBA00006357"/>
    </source>
</evidence>
<protein>
    <submittedName>
        <fullName evidence="9">Ribonuclease H</fullName>
    </submittedName>
</protein>
<keyword evidence="3" id="KW-0540">Nuclease</keyword>
<evidence type="ECO:0000256" key="7">
    <source>
        <dbReference type="SAM" id="MobiDB-lite"/>
    </source>
</evidence>
<dbReference type="Gene3D" id="3.30.420.10">
    <property type="entry name" value="Ribonuclease H-like superfamily/Ribonuclease H"/>
    <property type="match status" value="1"/>
</dbReference>
<dbReference type="EMBL" id="JACAZI010000006">
    <property type="protein sequence ID" value="KAF7357922.1"/>
    <property type="molecule type" value="Genomic_DNA"/>
</dbReference>
<dbReference type="PANTHER" id="PTHR12801:SF115">
    <property type="entry name" value="FI18136P1-RELATED"/>
    <property type="match status" value="1"/>
</dbReference>
<dbReference type="InterPro" id="IPR036397">
    <property type="entry name" value="RNaseH_sf"/>
</dbReference>
<evidence type="ECO:0000256" key="6">
    <source>
        <dbReference type="ARBA" id="ARBA00023242"/>
    </source>
</evidence>
<evidence type="ECO:0000256" key="1">
    <source>
        <dbReference type="ARBA" id="ARBA00004123"/>
    </source>
</evidence>
<evidence type="ECO:0000256" key="5">
    <source>
        <dbReference type="ARBA" id="ARBA00022839"/>
    </source>
</evidence>
<feature type="domain" description="Exonuclease" evidence="8">
    <location>
        <begin position="280"/>
        <end position="458"/>
    </location>
</feature>
<name>A0A8H6YG47_9AGAR</name>
<dbReference type="InterPro" id="IPR047021">
    <property type="entry name" value="REXO1/3/4-like"/>
</dbReference>
<comment type="similarity">
    <text evidence="2">Belongs to the REXO1/REXO3 family.</text>
</comment>
<proteinExistence type="inferred from homology"/>
<sequence>MKRSQAGSPAAEKRSNKKAKISSGTVQDMGTEDSEGWTKVEKRKQKKTQKQEVKSDATQPRFMYANSEIVKRNHAIAIEDVRDLVLHLTADASPPNWLRINDSSLIQKVVALLIPGLTPELLGLPPLPTSATSNPNVPIAIPLPHSRIHVRPPFHRLHVQPRMSHPRARRPDAYAQHPDRVLPRSYNRSRAKEAGHRPILSVHAFLRRPHLFADFLCVVERTREKDPAQYLLTLEQMLENEYPIPSYMADVFQRPDGWIETPEERKPSLLEDPAKAPKRPVYCIDCEMCLTEDGKELTRVCLIDFHSGTVVYDQLVKPSKPILDYLTRWSGITAEQLRPVTMTLAQVQAHILRLLSPPAANPFSTTDAPPAPYLTPILVGHSLESDLKALKLCHSKCIDTAVLYHHPRGRPLKPGLAWLTKKWCGREIQTGGEGGHDPEEDARACLELLQKKLEGGPGFGEFKTDYESIFERMSRSTKRMDKHRAAVVDIGNPAVMHGSKATTAVGCKNDEEVLQGLLEVVPSHHFVFGRFMALANILGWSAPKPEAGAPLPELAPTPTPDVLNPVLAEAQQASQNAVCQPPPAHCTRRLHWALRPTSDGASEHTQDSL</sequence>